<dbReference type="OMA" id="QQCHYVL"/>
<evidence type="ECO:0000313" key="7">
    <source>
        <dbReference type="EMBL" id="ORY86925.1"/>
    </source>
</evidence>
<dbReference type="InterPro" id="IPR039781">
    <property type="entry name" value="Rad21/Rec8-like"/>
</dbReference>
<name>A0A1Y2FW82_PROLT</name>
<dbReference type="STRING" id="56484.A0A1Y2FW82"/>
<keyword evidence="3" id="KW-0539">Nucleus</keyword>
<dbReference type="GO" id="GO:1990414">
    <property type="term" value="P:replication-born double-strand break repair via sister chromatid exchange"/>
    <property type="evidence" value="ECO:0007669"/>
    <property type="project" value="TreeGrafter"/>
</dbReference>
<sequence length="697" mass="76389">MFYQQNLLTDKKSGLGVVWLAATLGNKSHVRKLQKRDILSVDVPKACAYLQAPPQPLALRTSSSLMVGVARVLDQQYTFFYADVSQAHTKLRQQLMSMSEKDPATLELPRQARSRMDAVTLPDDPMFDLDFANQGALDFLNHDLEDLMKMDMTKDDNFSNLSARHTSEASGLPSGASPSISLPGGFSSHDLPPPSRSRTGLGNLDLHGLLEEETDPLGPDGAGDMLDFEFDNLGQMQDVEPTQGGDFEPSEKRSVEDESTLYDVDRVRKKPRVDVDPLGVFNEQDEDRAAGLFGDYGMSPLPLAQSTPRPDGGAREFDFFDDAGMDVLVPEDGQAAVAATAATKKRRHTSRVLDDQEIQVPTATMVAWREDYETRMATLNKRRKLRKDEMDKQTFQLIWGFNHALLHPDLTTLYCKNPYAAQRAPTTYDQRANTPPLVEFDNQPEYPMNFDMDAPGIGDFDGADVEIGRRAPSQDPADTVLSIRQQTLPWNISRTDRTPSVGGRDYGSVEHGRAGSLGTPVPFSFMETPQPASALGGSNARRGTLRPGSRLSSAAVAGIGGLERLDSLDAPADLSIDNILDNAGDDPSSGLTNRAAGVGQGIDTQMANDSQFLLSTLQQESYNFFEYTRERIAQHDSVDGQEGAILFENLVEPKTSDRFVASQAFSHVLLLASKGAIHVTQEVPYGSIMVHDLVESA</sequence>
<dbReference type="AlphaFoldDB" id="A0A1Y2FW82"/>
<dbReference type="EMBL" id="MCFI01000002">
    <property type="protein sequence ID" value="ORY86925.1"/>
    <property type="molecule type" value="Genomic_DNA"/>
</dbReference>
<evidence type="ECO:0000313" key="8">
    <source>
        <dbReference type="Proteomes" id="UP000193685"/>
    </source>
</evidence>
<comment type="caution">
    <text evidence="7">The sequence shown here is derived from an EMBL/GenBank/DDBJ whole genome shotgun (WGS) entry which is preliminary data.</text>
</comment>
<evidence type="ECO:0000256" key="3">
    <source>
        <dbReference type="ARBA" id="ARBA00023242"/>
    </source>
</evidence>
<feature type="domain" description="Rad21/Rec8-like protein C-terminal eukaryotic" evidence="5">
    <location>
        <begin position="652"/>
        <end position="690"/>
    </location>
</feature>
<dbReference type="InterPro" id="IPR023093">
    <property type="entry name" value="ScpA-like_C"/>
</dbReference>
<feature type="region of interest" description="Disordered" evidence="4">
    <location>
        <begin position="165"/>
        <end position="203"/>
    </location>
</feature>
<reference evidence="7 8" key="1">
    <citation type="submission" date="2016-07" db="EMBL/GenBank/DDBJ databases">
        <title>Pervasive Adenine N6-methylation of Active Genes in Fungi.</title>
        <authorList>
            <consortium name="DOE Joint Genome Institute"/>
            <person name="Mondo S.J."/>
            <person name="Dannebaum R.O."/>
            <person name="Kuo R.C."/>
            <person name="Labutti K."/>
            <person name="Haridas S."/>
            <person name="Kuo A."/>
            <person name="Salamov A."/>
            <person name="Ahrendt S.R."/>
            <person name="Lipzen A."/>
            <person name="Sullivan W."/>
            <person name="Andreopoulos W.B."/>
            <person name="Clum A."/>
            <person name="Lindquist E."/>
            <person name="Daum C."/>
            <person name="Ramamoorthy G.K."/>
            <person name="Gryganskyi A."/>
            <person name="Culley D."/>
            <person name="Magnuson J.K."/>
            <person name="James T.Y."/>
            <person name="O'Malley M.A."/>
            <person name="Stajich J.E."/>
            <person name="Spatafora J.W."/>
            <person name="Visel A."/>
            <person name="Grigoriev I.V."/>
        </authorList>
    </citation>
    <scope>NUCLEOTIDE SEQUENCE [LARGE SCALE GENOMIC DNA]</scope>
    <source>
        <strain evidence="7 8">12-1054</strain>
    </source>
</reference>
<comment type="similarity">
    <text evidence="2">Belongs to the rad21 family.</text>
</comment>
<dbReference type="RefSeq" id="XP_040727781.1">
    <property type="nucleotide sequence ID" value="XM_040866055.1"/>
</dbReference>
<evidence type="ECO:0000256" key="4">
    <source>
        <dbReference type="SAM" id="MobiDB-lite"/>
    </source>
</evidence>
<feature type="domain" description="Rad21/Rec8-like protein N-terminal" evidence="6">
    <location>
        <begin position="1"/>
        <end position="111"/>
    </location>
</feature>
<keyword evidence="8" id="KW-1185">Reference proteome</keyword>
<dbReference type="GO" id="GO:0008278">
    <property type="term" value="C:cohesin complex"/>
    <property type="evidence" value="ECO:0007669"/>
    <property type="project" value="InterPro"/>
</dbReference>
<protein>
    <submittedName>
        <fullName evidence="7">Rec8 like protein-domain-containing protein</fullName>
    </submittedName>
</protein>
<proteinExistence type="inferred from homology"/>
<organism evidence="7 8">
    <name type="scientific">Protomyces lactucae-debilis</name>
    <dbReference type="NCBI Taxonomy" id="2754530"/>
    <lineage>
        <taxon>Eukaryota</taxon>
        <taxon>Fungi</taxon>
        <taxon>Dikarya</taxon>
        <taxon>Ascomycota</taxon>
        <taxon>Taphrinomycotina</taxon>
        <taxon>Taphrinomycetes</taxon>
        <taxon>Taphrinales</taxon>
        <taxon>Protomycetaceae</taxon>
        <taxon>Protomyces</taxon>
    </lineage>
</organism>
<accession>A0A1Y2FW82</accession>
<dbReference type="SUPFAM" id="SSF46785">
    <property type="entry name" value="Winged helix' DNA-binding domain"/>
    <property type="match status" value="1"/>
</dbReference>
<dbReference type="Proteomes" id="UP000193685">
    <property type="component" value="Unassembled WGS sequence"/>
</dbReference>
<dbReference type="GO" id="GO:0005634">
    <property type="term" value="C:nucleus"/>
    <property type="evidence" value="ECO:0007669"/>
    <property type="project" value="UniProtKB-SubCell"/>
</dbReference>
<gene>
    <name evidence="7" type="ORF">BCR37DRAFT_129861</name>
</gene>
<dbReference type="Pfam" id="PF04825">
    <property type="entry name" value="Rad21_Rec8_N"/>
    <property type="match status" value="1"/>
</dbReference>
<dbReference type="OrthoDB" id="5427633at2759"/>
<dbReference type="Gene3D" id="1.10.10.580">
    <property type="entry name" value="Structural maintenance of chromosome 1. Chain E"/>
    <property type="match status" value="1"/>
</dbReference>
<evidence type="ECO:0000256" key="2">
    <source>
        <dbReference type="ARBA" id="ARBA00009870"/>
    </source>
</evidence>
<dbReference type="InterPro" id="IPR006909">
    <property type="entry name" value="Rad21/Rec8_C_eu"/>
</dbReference>
<dbReference type="Pfam" id="PF04824">
    <property type="entry name" value="Rad21_Rec8"/>
    <property type="match status" value="1"/>
</dbReference>
<dbReference type="InterPro" id="IPR006910">
    <property type="entry name" value="Rad21_Rec8_N"/>
</dbReference>
<evidence type="ECO:0000259" key="6">
    <source>
        <dbReference type="Pfam" id="PF04825"/>
    </source>
</evidence>
<feature type="region of interest" description="Disordered" evidence="4">
    <location>
        <begin position="236"/>
        <end position="260"/>
    </location>
</feature>
<dbReference type="PANTHER" id="PTHR12585:SF72">
    <property type="entry name" value="MEIOTIC RECOMBINATION PROTEIN REC8"/>
    <property type="match status" value="1"/>
</dbReference>
<evidence type="ECO:0000256" key="1">
    <source>
        <dbReference type="ARBA" id="ARBA00004123"/>
    </source>
</evidence>
<dbReference type="InterPro" id="IPR036390">
    <property type="entry name" value="WH_DNA-bd_sf"/>
</dbReference>
<comment type="subcellular location">
    <subcellularLocation>
        <location evidence="1">Nucleus</location>
    </subcellularLocation>
</comment>
<evidence type="ECO:0000259" key="5">
    <source>
        <dbReference type="Pfam" id="PF04824"/>
    </source>
</evidence>
<dbReference type="GO" id="GO:0003682">
    <property type="term" value="F:chromatin binding"/>
    <property type="evidence" value="ECO:0007669"/>
    <property type="project" value="TreeGrafter"/>
</dbReference>
<dbReference type="GO" id="GO:0007062">
    <property type="term" value="P:sister chromatid cohesion"/>
    <property type="evidence" value="ECO:0007669"/>
    <property type="project" value="InterPro"/>
</dbReference>
<dbReference type="GeneID" id="63782654"/>
<dbReference type="PANTHER" id="PTHR12585">
    <property type="entry name" value="SCC1 / RAD21 FAMILY MEMBER"/>
    <property type="match status" value="1"/>
</dbReference>